<comment type="caution">
    <text evidence="1">The sequence shown here is derived from an EMBL/GenBank/DDBJ whole genome shotgun (WGS) entry which is preliminary data.</text>
</comment>
<name>A0A4Q7LVP0_9BURK</name>
<sequence length="42" mass="4765">MILATLIQTGAFMSFSHQTFTPPDYHKEQSSDYFPAHLPLVP</sequence>
<evidence type="ECO:0000313" key="2">
    <source>
        <dbReference type="Proteomes" id="UP000293433"/>
    </source>
</evidence>
<evidence type="ECO:0000313" key="1">
    <source>
        <dbReference type="EMBL" id="RZS58427.1"/>
    </source>
</evidence>
<gene>
    <name evidence="1" type="ORF">EV685_0720</name>
</gene>
<dbReference type="Proteomes" id="UP000293433">
    <property type="component" value="Unassembled WGS sequence"/>
</dbReference>
<keyword evidence="2" id="KW-1185">Reference proteome</keyword>
<dbReference type="AlphaFoldDB" id="A0A4Q7LVP0"/>
<proteinExistence type="predicted"/>
<reference evidence="1 2" key="1">
    <citation type="submission" date="2019-02" db="EMBL/GenBank/DDBJ databases">
        <title>Genomic Encyclopedia of Type Strains, Phase IV (KMG-IV): sequencing the most valuable type-strain genomes for metagenomic binning, comparative biology and taxonomic classification.</title>
        <authorList>
            <person name="Goeker M."/>
        </authorList>
    </citation>
    <scope>NUCLEOTIDE SEQUENCE [LARGE SCALE GENOMIC DNA]</scope>
    <source>
        <strain evidence="1 2">DSM 10617</strain>
    </source>
</reference>
<organism evidence="1 2">
    <name type="scientific">Sphaerotilus mobilis</name>
    <dbReference type="NCBI Taxonomy" id="47994"/>
    <lineage>
        <taxon>Bacteria</taxon>
        <taxon>Pseudomonadati</taxon>
        <taxon>Pseudomonadota</taxon>
        <taxon>Betaproteobacteria</taxon>
        <taxon>Burkholderiales</taxon>
        <taxon>Sphaerotilaceae</taxon>
        <taxon>Sphaerotilus</taxon>
    </lineage>
</organism>
<protein>
    <submittedName>
        <fullName evidence="1">Uncharacterized protein</fullName>
    </submittedName>
</protein>
<dbReference type="EMBL" id="SGWV01000007">
    <property type="protein sequence ID" value="RZS58427.1"/>
    <property type="molecule type" value="Genomic_DNA"/>
</dbReference>
<accession>A0A4Q7LVP0</accession>